<proteinExistence type="predicted"/>
<protein>
    <submittedName>
        <fullName evidence="2">Uncharacterized protein</fullName>
    </submittedName>
</protein>
<name>A0A6A6X069_9PLEO</name>
<feature type="compositionally biased region" description="Low complexity" evidence="1">
    <location>
        <begin position="69"/>
        <end position="92"/>
    </location>
</feature>
<reference evidence="2" key="1">
    <citation type="journal article" date="2020" name="Stud. Mycol.">
        <title>101 Dothideomycetes genomes: a test case for predicting lifestyles and emergence of pathogens.</title>
        <authorList>
            <person name="Haridas S."/>
            <person name="Albert R."/>
            <person name="Binder M."/>
            <person name="Bloem J."/>
            <person name="Labutti K."/>
            <person name="Salamov A."/>
            <person name="Andreopoulos B."/>
            <person name="Baker S."/>
            <person name="Barry K."/>
            <person name="Bills G."/>
            <person name="Bluhm B."/>
            <person name="Cannon C."/>
            <person name="Castanera R."/>
            <person name="Culley D."/>
            <person name="Daum C."/>
            <person name="Ezra D."/>
            <person name="Gonzalez J."/>
            <person name="Henrissat B."/>
            <person name="Kuo A."/>
            <person name="Liang C."/>
            <person name="Lipzen A."/>
            <person name="Lutzoni F."/>
            <person name="Magnuson J."/>
            <person name="Mondo S."/>
            <person name="Nolan M."/>
            <person name="Ohm R."/>
            <person name="Pangilinan J."/>
            <person name="Park H.-J."/>
            <person name="Ramirez L."/>
            <person name="Alfaro M."/>
            <person name="Sun H."/>
            <person name="Tritt A."/>
            <person name="Yoshinaga Y."/>
            <person name="Zwiers L.-H."/>
            <person name="Turgeon B."/>
            <person name="Goodwin S."/>
            <person name="Spatafora J."/>
            <person name="Crous P."/>
            <person name="Grigoriev I."/>
        </authorList>
    </citation>
    <scope>NUCLEOTIDE SEQUENCE</scope>
    <source>
        <strain evidence="2">CBS 109.77</strain>
    </source>
</reference>
<sequence>MAELANALAFSAYDHGSTVYATGISSSPTHHLEHKNEEYEPNPRDRDSGVFLSDTEDVLPPTSTPTPLHPSSISPALKSSTTTTSPTISRTDSTARRLRRPAELNLSPASKPKSELELRYDLIRNSQTKSKAALKSPTQLLKDRLNLTPKKDKHDRVRVFTPPQPMLNGCILPGPAAQMAAFMGSNVRARTERERRPAWWCKFDKLVVFDGVLARNTEGGEHGGMKFRTRSSKGLSIARRRGDAEAIIIPLDCTHCQKMLNRNEWKYDVQVCKRGVCWDCRERCRWEVENPLDSSMDVEGDTVKGGDVERDERRGEGNRERADSVLQEEQLREEELMAKVGIETGPRSPFEAVGGIEERLQTNVGVEGVK</sequence>
<feature type="compositionally biased region" description="Basic and acidic residues" evidence="1">
    <location>
        <begin position="30"/>
        <end position="48"/>
    </location>
</feature>
<dbReference type="AlphaFoldDB" id="A0A6A6X069"/>
<evidence type="ECO:0000256" key="1">
    <source>
        <dbReference type="SAM" id="MobiDB-lite"/>
    </source>
</evidence>
<feature type="region of interest" description="Disordered" evidence="1">
    <location>
        <begin position="24"/>
        <end position="111"/>
    </location>
</feature>
<dbReference type="EMBL" id="MU002130">
    <property type="protein sequence ID" value="KAF2789533.1"/>
    <property type="molecule type" value="Genomic_DNA"/>
</dbReference>
<keyword evidence="3" id="KW-1185">Reference proteome</keyword>
<evidence type="ECO:0000313" key="3">
    <source>
        <dbReference type="Proteomes" id="UP000799757"/>
    </source>
</evidence>
<feature type="region of interest" description="Disordered" evidence="1">
    <location>
        <begin position="295"/>
        <end position="328"/>
    </location>
</feature>
<feature type="compositionally biased region" description="Basic and acidic residues" evidence="1">
    <location>
        <begin position="301"/>
        <end position="328"/>
    </location>
</feature>
<evidence type="ECO:0000313" key="2">
    <source>
        <dbReference type="EMBL" id="KAF2789533.1"/>
    </source>
</evidence>
<accession>A0A6A6X069</accession>
<organism evidence="2 3">
    <name type="scientific">Melanomma pulvis-pyrius CBS 109.77</name>
    <dbReference type="NCBI Taxonomy" id="1314802"/>
    <lineage>
        <taxon>Eukaryota</taxon>
        <taxon>Fungi</taxon>
        <taxon>Dikarya</taxon>
        <taxon>Ascomycota</taxon>
        <taxon>Pezizomycotina</taxon>
        <taxon>Dothideomycetes</taxon>
        <taxon>Pleosporomycetidae</taxon>
        <taxon>Pleosporales</taxon>
        <taxon>Melanommataceae</taxon>
        <taxon>Melanomma</taxon>
    </lineage>
</organism>
<dbReference type="OrthoDB" id="3944493at2759"/>
<dbReference type="Proteomes" id="UP000799757">
    <property type="component" value="Unassembled WGS sequence"/>
</dbReference>
<gene>
    <name evidence="2" type="ORF">K505DRAFT_328174</name>
</gene>